<evidence type="ECO:0000259" key="5">
    <source>
        <dbReference type="PROSITE" id="PS51935"/>
    </source>
</evidence>
<evidence type="ECO:0000256" key="2">
    <source>
        <dbReference type="ARBA" id="ARBA00022670"/>
    </source>
</evidence>
<dbReference type="RefSeq" id="WP_063107772.1">
    <property type="nucleotide sequence ID" value="NZ_LVJS01000043.1"/>
</dbReference>
<keyword evidence="3" id="KW-0378">Hydrolase</keyword>
<evidence type="ECO:0000256" key="1">
    <source>
        <dbReference type="ARBA" id="ARBA00007074"/>
    </source>
</evidence>
<organism evidence="6 7">
    <name type="scientific">Rhodanobacter thiooxydans</name>
    <dbReference type="NCBI Taxonomy" id="416169"/>
    <lineage>
        <taxon>Bacteria</taxon>
        <taxon>Pseudomonadati</taxon>
        <taxon>Pseudomonadota</taxon>
        <taxon>Gammaproteobacteria</taxon>
        <taxon>Lysobacterales</taxon>
        <taxon>Rhodanobacteraceae</taxon>
        <taxon>Rhodanobacter</taxon>
    </lineage>
</organism>
<dbReference type="InterPro" id="IPR011929">
    <property type="entry name" value="Phage_pept_NlpC/P60"/>
</dbReference>
<feature type="domain" description="NlpC/P60" evidence="5">
    <location>
        <begin position="3"/>
        <end position="141"/>
    </location>
</feature>
<evidence type="ECO:0000256" key="4">
    <source>
        <dbReference type="ARBA" id="ARBA00022807"/>
    </source>
</evidence>
<comment type="caution">
    <text evidence="6">The sequence shown here is derived from an EMBL/GenBank/DDBJ whole genome shotgun (WGS) entry which is preliminary data.</text>
</comment>
<keyword evidence="7" id="KW-1185">Reference proteome</keyword>
<evidence type="ECO:0000313" key="6">
    <source>
        <dbReference type="EMBL" id="KZC23550.1"/>
    </source>
</evidence>
<dbReference type="GO" id="GO:0008234">
    <property type="term" value="F:cysteine-type peptidase activity"/>
    <property type="evidence" value="ECO:0007669"/>
    <property type="project" value="UniProtKB-KW"/>
</dbReference>
<dbReference type="Gene3D" id="3.90.1720.10">
    <property type="entry name" value="endopeptidase domain like (from Nostoc punctiforme)"/>
    <property type="match status" value="1"/>
</dbReference>
<evidence type="ECO:0000256" key="3">
    <source>
        <dbReference type="ARBA" id="ARBA00022801"/>
    </source>
</evidence>
<sequence>MTDSTQDRIVAEAQRWIGTPYRHQADVFGLGVDCAMLLVRVFCDLGLVPPFDPRPYATDWHLHRSEEKYLGGVMRYAVKVDEPQPGDVALFKFGRCLSHGGIVDQITPEITMIHADLSAGHVERTEVRRWADRLAGYWRVTQ</sequence>
<dbReference type="AlphaFoldDB" id="A0A154QGX2"/>
<dbReference type="Pfam" id="PF00877">
    <property type="entry name" value="NLPC_P60"/>
    <property type="match status" value="1"/>
</dbReference>
<name>A0A154QGX2_9GAMM</name>
<dbReference type="InterPro" id="IPR038765">
    <property type="entry name" value="Papain-like_cys_pep_sf"/>
</dbReference>
<dbReference type="GO" id="GO:0006508">
    <property type="term" value="P:proteolysis"/>
    <property type="evidence" value="ECO:0007669"/>
    <property type="project" value="UniProtKB-KW"/>
</dbReference>
<dbReference type="InterPro" id="IPR000064">
    <property type="entry name" value="NLP_P60_dom"/>
</dbReference>
<protein>
    <recommendedName>
        <fullName evidence="5">NlpC/P60 domain-containing protein</fullName>
    </recommendedName>
</protein>
<comment type="similarity">
    <text evidence="1">Belongs to the peptidase C40 family.</text>
</comment>
<dbReference type="SUPFAM" id="SSF54001">
    <property type="entry name" value="Cysteine proteinases"/>
    <property type="match status" value="1"/>
</dbReference>
<dbReference type="EMBL" id="LVJS01000043">
    <property type="protein sequence ID" value="KZC23550.1"/>
    <property type="molecule type" value="Genomic_DNA"/>
</dbReference>
<accession>A0A154QGX2</accession>
<evidence type="ECO:0000313" key="7">
    <source>
        <dbReference type="Proteomes" id="UP000076131"/>
    </source>
</evidence>
<proteinExistence type="inferred from homology"/>
<dbReference type="STRING" id="416169.RHOFW104T7_13185"/>
<dbReference type="NCBIfam" id="TIGR02219">
    <property type="entry name" value="phage_NlpC_fam"/>
    <property type="match status" value="1"/>
</dbReference>
<dbReference type="PROSITE" id="PS51935">
    <property type="entry name" value="NLPC_P60"/>
    <property type="match status" value="1"/>
</dbReference>
<keyword evidence="2" id="KW-0645">Protease</keyword>
<reference evidence="6 7" key="1">
    <citation type="journal article" date="2016" name="MBio">
        <title>Lateral Gene Transfer in a Heavy Metal-Contaminated-Groundwater Microbial Community.</title>
        <authorList>
            <person name="Hemme C.L."/>
            <person name="Green S.J."/>
            <person name="Rishishwar L."/>
            <person name="Prakash O."/>
            <person name="Pettenato A."/>
            <person name="Chakraborty R."/>
            <person name="Deutschbauer A.M."/>
            <person name="Van Nostrand J.D."/>
            <person name="Wu L."/>
            <person name="He Z."/>
            <person name="Jordan I.K."/>
            <person name="Hazen T.C."/>
            <person name="Arkin A.P."/>
            <person name="Kostka J.E."/>
            <person name="Zhou J."/>
        </authorList>
    </citation>
    <scope>NUCLEOTIDE SEQUENCE [LARGE SCALE GENOMIC DNA]</scope>
    <source>
        <strain evidence="6 7">FW104-T7</strain>
    </source>
</reference>
<dbReference type="Proteomes" id="UP000076131">
    <property type="component" value="Unassembled WGS sequence"/>
</dbReference>
<keyword evidence="4" id="KW-0788">Thiol protease</keyword>
<gene>
    <name evidence="6" type="ORF">RHOFW104T7_13185</name>
</gene>